<organism evidence="2 3">
    <name type="scientific">Corchorus olitorius</name>
    <dbReference type="NCBI Taxonomy" id="93759"/>
    <lineage>
        <taxon>Eukaryota</taxon>
        <taxon>Viridiplantae</taxon>
        <taxon>Streptophyta</taxon>
        <taxon>Embryophyta</taxon>
        <taxon>Tracheophyta</taxon>
        <taxon>Spermatophyta</taxon>
        <taxon>Magnoliopsida</taxon>
        <taxon>eudicotyledons</taxon>
        <taxon>Gunneridae</taxon>
        <taxon>Pentapetalae</taxon>
        <taxon>rosids</taxon>
        <taxon>malvids</taxon>
        <taxon>Malvales</taxon>
        <taxon>Malvaceae</taxon>
        <taxon>Grewioideae</taxon>
        <taxon>Apeibeae</taxon>
        <taxon>Corchorus</taxon>
    </lineage>
</organism>
<protein>
    <submittedName>
        <fullName evidence="2">Uncharacterized protein</fullName>
    </submittedName>
</protein>
<feature type="non-terminal residue" evidence="2">
    <location>
        <position position="326"/>
    </location>
</feature>
<feature type="region of interest" description="Disordered" evidence="1">
    <location>
        <begin position="271"/>
        <end position="326"/>
    </location>
</feature>
<sequence>DHALDDFVGQLRALVERLRHLHQRGLVAGARPLHEGIRDPNLCAVDVVVAQLHEAARVGVFFGRQREVAVPGDKLAVGAEHLVIDVVGFVRTQNLTRRDRQLQRHASVDFAQLLAEHDRARFQRAIVWRIRNRLGHQVRHRNAHRPQQQQRREHPVENFAEEGSGDGPRGVVFEVGEGVGEAAAAIASVIAVVCPWRRAGTFAQRCAMPTPRPGQPITHGQRLRWWSLAWPCVPGNSPARARSRYGCLPLRSFCAAGGCRPRWRCCSLPRPSRRGGRPAALSTPGGRRAPAESPAARSRAPRVPPLGHGYRQCARPGRMPAARGAR</sequence>
<evidence type="ECO:0000256" key="1">
    <source>
        <dbReference type="SAM" id="MobiDB-lite"/>
    </source>
</evidence>
<evidence type="ECO:0000313" key="2">
    <source>
        <dbReference type="EMBL" id="OMP12992.1"/>
    </source>
</evidence>
<feature type="compositionally biased region" description="Low complexity" evidence="1">
    <location>
        <begin position="314"/>
        <end position="326"/>
    </location>
</feature>
<feature type="non-terminal residue" evidence="2">
    <location>
        <position position="1"/>
    </location>
</feature>
<comment type="caution">
    <text evidence="2">The sequence shown here is derived from an EMBL/GenBank/DDBJ whole genome shotgun (WGS) entry which is preliminary data.</text>
</comment>
<feature type="region of interest" description="Disordered" evidence="1">
    <location>
        <begin position="138"/>
        <end position="165"/>
    </location>
</feature>
<keyword evidence="3" id="KW-1185">Reference proteome</keyword>
<dbReference type="AlphaFoldDB" id="A0A1R3L0W6"/>
<proteinExistence type="predicted"/>
<feature type="compositionally biased region" description="Low complexity" evidence="1">
    <location>
        <begin position="277"/>
        <end position="298"/>
    </location>
</feature>
<name>A0A1R3L0W6_9ROSI</name>
<accession>A0A1R3L0W6</accession>
<dbReference type="EMBL" id="AWUE01005446">
    <property type="protein sequence ID" value="OMP12992.1"/>
    <property type="molecule type" value="Genomic_DNA"/>
</dbReference>
<evidence type="ECO:0000313" key="3">
    <source>
        <dbReference type="Proteomes" id="UP000187203"/>
    </source>
</evidence>
<reference evidence="3" key="1">
    <citation type="submission" date="2013-09" db="EMBL/GenBank/DDBJ databases">
        <title>Corchorus olitorius genome sequencing.</title>
        <authorList>
            <person name="Alam M."/>
            <person name="Haque M.S."/>
            <person name="Islam M.S."/>
            <person name="Emdad E.M."/>
            <person name="Islam M.M."/>
            <person name="Ahmed B."/>
            <person name="Halim A."/>
            <person name="Hossen Q.M.M."/>
            <person name="Hossain M.Z."/>
            <person name="Ahmed R."/>
            <person name="Khan M.M."/>
            <person name="Islam R."/>
            <person name="Rashid M.M."/>
            <person name="Khan S.A."/>
            <person name="Rahman M.S."/>
            <person name="Alam M."/>
            <person name="Yahiya A.S."/>
            <person name="Khan M.S."/>
            <person name="Azam M.S."/>
            <person name="Haque T."/>
            <person name="Lashkar M.Z.H."/>
            <person name="Akhand A.I."/>
            <person name="Morshed G."/>
            <person name="Roy S."/>
            <person name="Uddin K.S."/>
            <person name="Rabeya T."/>
            <person name="Hossain A.S."/>
            <person name="Chowdhury A."/>
            <person name="Snigdha A.R."/>
            <person name="Mortoza M.S."/>
            <person name="Matin S.A."/>
            <person name="Hoque S.M.E."/>
            <person name="Islam M.K."/>
            <person name="Roy D.K."/>
            <person name="Haider R."/>
            <person name="Moosa M.M."/>
            <person name="Elias S.M."/>
            <person name="Hasan A.M."/>
            <person name="Jahan S."/>
            <person name="Shafiuddin M."/>
            <person name="Mahmood N."/>
            <person name="Shommy N.S."/>
        </authorList>
    </citation>
    <scope>NUCLEOTIDE SEQUENCE [LARGE SCALE GENOMIC DNA]</scope>
    <source>
        <strain evidence="3">cv. O-4</strain>
    </source>
</reference>
<gene>
    <name evidence="2" type="ORF">COLO4_02469</name>
</gene>
<dbReference type="Proteomes" id="UP000187203">
    <property type="component" value="Unassembled WGS sequence"/>
</dbReference>